<evidence type="ECO:0000313" key="1">
    <source>
        <dbReference type="EMBL" id="GLS27377.1"/>
    </source>
</evidence>
<organism evidence="1 2">
    <name type="scientific">Marinibactrum halimedae</name>
    <dbReference type="NCBI Taxonomy" id="1444977"/>
    <lineage>
        <taxon>Bacteria</taxon>
        <taxon>Pseudomonadati</taxon>
        <taxon>Pseudomonadota</taxon>
        <taxon>Gammaproteobacteria</taxon>
        <taxon>Cellvibrionales</taxon>
        <taxon>Cellvibrionaceae</taxon>
        <taxon>Marinibactrum</taxon>
    </lineage>
</organism>
<proteinExistence type="predicted"/>
<dbReference type="SUPFAM" id="SSF69279">
    <property type="entry name" value="Phage tail proteins"/>
    <property type="match status" value="1"/>
</dbReference>
<evidence type="ECO:0008006" key="3">
    <source>
        <dbReference type="Google" id="ProtNLM"/>
    </source>
</evidence>
<dbReference type="Proteomes" id="UP001156870">
    <property type="component" value="Unassembled WGS sequence"/>
</dbReference>
<dbReference type="EMBL" id="BSPD01000075">
    <property type="protein sequence ID" value="GLS27377.1"/>
    <property type="molecule type" value="Genomic_DNA"/>
</dbReference>
<comment type="caution">
    <text evidence="1">The sequence shown here is derived from an EMBL/GenBank/DDBJ whole genome shotgun (WGS) entry which is preliminary data.</text>
</comment>
<keyword evidence="2" id="KW-1185">Reference proteome</keyword>
<dbReference type="AlphaFoldDB" id="A0AA37T9L6"/>
<reference evidence="1 2" key="1">
    <citation type="journal article" date="2014" name="Int. J. Syst. Evol. Microbiol.">
        <title>Complete genome sequence of Corynebacterium casei LMG S-19264T (=DSM 44701T), isolated from a smear-ripened cheese.</title>
        <authorList>
            <consortium name="US DOE Joint Genome Institute (JGI-PGF)"/>
            <person name="Walter F."/>
            <person name="Albersmeier A."/>
            <person name="Kalinowski J."/>
            <person name="Ruckert C."/>
        </authorList>
    </citation>
    <scope>NUCLEOTIDE SEQUENCE [LARGE SCALE GENOMIC DNA]</scope>
    <source>
        <strain evidence="1 2">NBRC 110095</strain>
    </source>
</reference>
<accession>A0AA37T9L6</accession>
<name>A0AA37T9L6_9GAMM</name>
<dbReference type="RefSeq" id="WP_232595373.1">
    <property type="nucleotide sequence ID" value="NZ_BSPD01000075.1"/>
</dbReference>
<protein>
    <recommendedName>
        <fullName evidence="3">Phage late control D family protein</fullName>
    </recommendedName>
</protein>
<sequence length="349" mass="37848">MVVPLNIPARLSRLTAPAFSIRVNGLPASPAFIDRLVSINVVLNNGEVSDQLSLVFDDRETFWGRDIAIPSQGVNLSVSLGYQALTSEMGDFIVNQVHASGSGGGRTLSVTATPTLLSGESMLTWGDESLSTIVSDIAKKYDLIAKVSAKLANRKLPVVHQCNESDSAFLTRLAQRFNAFVKPMAGNLLFMTRGEGSSASGLPMLPVVIPAQDVLSWSKTLSEQHDFTKVGARWSDFQSGIEQEVYMPPQKPQKNEMILRDSIIYNNQAEAEAAAEAKFKEVNRDNEKIQLTVLGNPHITAEGKILVDGLRSGANGTYIVERVTHSFSQGGFQSQIQAYVEPVANGLNI</sequence>
<dbReference type="Pfam" id="PF05954">
    <property type="entry name" value="Phage_GPD"/>
    <property type="match status" value="1"/>
</dbReference>
<evidence type="ECO:0000313" key="2">
    <source>
        <dbReference type="Proteomes" id="UP001156870"/>
    </source>
</evidence>
<gene>
    <name evidence="1" type="ORF">GCM10007877_30960</name>
</gene>